<dbReference type="EMBL" id="CP046914">
    <property type="protein sequence ID" value="QGZ63770.1"/>
    <property type="molecule type" value="Genomic_DNA"/>
</dbReference>
<protein>
    <submittedName>
        <fullName evidence="1">Uncharacterized protein</fullName>
    </submittedName>
</protein>
<dbReference type="RefSeq" id="WP_158952760.1">
    <property type="nucleotide sequence ID" value="NZ_CP046914.1"/>
</dbReference>
<evidence type="ECO:0000313" key="2">
    <source>
        <dbReference type="Proteomes" id="UP000433577"/>
    </source>
</evidence>
<accession>A0A7Z2JHZ1</accession>
<proteinExistence type="predicted"/>
<dbReference type="Proteomes" id="UP000433577">
    <property type="component" value="Chromosome 2"/>
</dbReference>
<evidence type="ECO:0000313" key="1">
    <source>
        <dbReference type="EMBL" id="QGZ63770.1"/>
    </source>
</evidence>
<dbReference type="AlphaFoldDB" id="A0A7Z2JHZ1"/>
<reference evidence="1 2" key="1">
    <citation type="submission" date="2019-12" db="EMBL/GenBank/DDBJ databases">
        <title>Paraburkholderia acidiphila 7Q-K02 sp. nov and Paraburkholderia acidisoli DHF22 sp. nov., two strains isolated from forest soil.</title>
        <authorList>
            <person name="Gao Z."/>
            <person name="Qiu L."/>
        </authorList>
    </citation>
    <scope>NUCLEOTIDE SEQUENCE [LARGE SCALE GENOMIC DNA]</scope>
    <source>
        <strain evidence="1 2">DHF22</strain>
    </source>
</reference>
<organism evidence="1 2">
    <name type="scientific">Paraburkholderia acidisoli</name>
    <dbReference type="NCBI Taxonomy" id="2571748"/>
    <lineage>
        <taxon>Bacteria</taxon>
        <taxon>Pseudomonadati</taxon>
        <taxon>Pseudomonadota</taxon>
        <taxon>Betaproteobacteria</taxon>
        <taxon>Burkholderiales</taxon>
        <taxon>Burkholderiaceae</taxon>
        <taxon>Paraburkholderia</taxon>
    </lineage>
</organism>
<dbReference type="KEGG" id="pacs:FAZ98_18590"/>
<sequence length="103" mass="11364">MKLPMLFKSLFETDSTPAAPPLPIVEAEREPEPVIPAPIAAKVQPLRVEQRAEVPHDPLLDSIDTLGDIVLALDAQLRAERMTNTALHSRLNGELNALRNVLR</sequence>
<gene>
    <name evidence="1" type="ORF">FAZ98_18590</name>
</gene>
<dbReference type="OrthoDB" id="9929221at2"/>
<keyword evidence="2" id="KW-1185">Reference proteome</keyword>
<name>A0A7Z2JHZ1_9BURK</name>